<dbReference type="PANTHER" id="PTHR43135:SF3">
    <property type="entry name" value="ALPHA-D-RIBOSE 1-METHYLPHOSPHONATE 5-TRIPHOSPHATE DIPHOSPHATASE"/>
    <property type="match status" value="1"/>
</dbReference>
<gene>
    <name evidence="3" type="ORF">KZ820_13435</name>
</gene>
<dbReference type="RefSeq" id="WP_219749119.1">
    <property type="nucleotide sequence ID" value="NZ_JAHXZN010000004.1"/>
</dbReference>
<reference evidence="3 4" key="1">
    <citation type="submission" date="2021-07" db="EMBL/GenBank/DDBJ databases">
        <title>Sphingomonas sp.</title>
        <authorList>
            <person name="Feng G."/>
            <person name="Li J."/>
            <person name="Pan M."/>
        </authorList>
    </citation>
    <scope>NUCLEOTIDE SEQUENCE [LARGE SCALE GENOMIC DNA]</scope>
    <source>
        <strain evidence="3 4">RRHST34</strain>
    </source>
</reference>
<name>A0ABS7BQ91_9SPHN</name>
<evidence type="ECO:0000313" key="4">
    <source>
        <dbReference type="Proteomes" id="UP000759103"/>
    </source>
</evidence>
<sequence>MTRALLLLAASVLAVPAAAQTIAITGGTVAIGDGSAPIERGTVVIANGRVVAAGAGVAVPAGAEVVDATGRWVTPGVVSAMTDLSLVDADGVSESNDAGARNSPYKASIDVSVAVNPSGVKVANERLGGVTRAIVAPEAGGSIFAGQGAVIDLGSDPDALTRARAFEYVELGEDGGKLAGGSRPAAWALLRDAFQQAQDYRRDPKAFDGRSRDSLVTRADAETLGRVLDGQLPLLVHVERAADIRQVLGLTRDYAKVKLVLVGVAEGWLVAREIAAARVPVIAHALADLPASFESLAATESNVGRMRAAGVPVALASTGASGGDHVLRQFAGNLVAITRVPGATGLDWGQAWASITSGPAEAIGLGGEIGSLRPGRRADVVLWDGDPLELSSVPVATWVDGRAQPMRSRQTDLRDRYLTPTEGALPKAYERR</sequence>
<comment type="caution">
    <text evidence="3">The sequence shown here is derived from an EMBL/GenBank/DDBJ whole genome shotgun (WGS) entry which is preliminary data.</text>
</comment>
<dbReference type="EMBL" id="JAHXZN010000004">
    <property type="protein sequence ID" value="MBW6531741.1"/>
    <property type="molecule type" value="Genomic_DNA"/>
</dbReference>
<evidence type="ECO:0000313" key="3">
    <source>
        <dbReference type="EMBL" id="MBW6531741.1"/>
    </source>
</evidence>
<dbReference type="InterPro" id="IPR051781">
    <property type="entry name" value="Metallo-dep_Hydrolase"/>
</dbReference>
<dbReference type="InterPro" id="IPR011059">
    <property type="entry name" value="Metal-dep_hydrolase_composite"/>
</dbReference>
<organism evidence="3 4">
    <name type="scientific">Sphingomonas citri</name>
    <dbReference type="NCBI Taxonomy" id="2862499"/>
    <lineage>
        <taxon>Bacteria</taxon>
        <taxon>Pseudomonadati</taxon>
        <taxon>Pseudomonadota</taxon>
        <taxon>Alphaproteobacteria</taxon>
        <taxon>Sphingomonadales</taxon>
        <taxon>Sphingomonadaceae</taxon>
        <taxon>Sphingomonas</taxon>
    </lineage>
</organism>
<accession>A0ABS7BQ91</accession>
<dbReference type="InterPro" id="IPR032466">
    <property type="entry name" value="Metal_Hydrolase"/>
</dbReference>
<dbReference type="Proteomes" id="UP000759103">
    <property type="component" value="Unassembled WGS sequence"/>
</dbReference>
<dbReference type="Gene3D" id="3.20.20.140">
    <property type="entry name" value="Metal-dependent hydrolases"/>
    <property type="match status" value="1"/>
</dbReference>
<keyword evidence="1" id="KW-0732">Signal</keyword>
<feature type="signal peptide" evidence="1">
    <location>
        <begin position="1"/>
        <end position="19"/>
    </location>
</feature>
<proteinExistence type="predicted"/>
<dbReference type="PANTHER" id="PTHR43135">
    <property type="entry name" value="ALPHA-D-RIBOSE 1-METHYLPHOSPHONATE 5-TRIPHOSPHATE DIPHOSPHATASE"/>
    <property type="match status" value="1"/>
</dbReference>
<keyword evidence="4" id="KW-1185">Reference proteome</keyword>
<dbReference type="SUPFAM" id="SSF51556">
    <property type="entry name" value="Metallo-dependent hydrolases"/>
    <property type="match status" value="1"/>
</dbReference>
<dbReference type="Pfam" id="PF07969">
    <property type="entry name" value="Amidohydro_3"/>
    <property type="match status" value="1"/>
</dbReference>
<evidence type="ECO:0000256" key="1">
    <source>
        <dbReference type="SAM" id="SignalP"/>
    </source>
</evidence>
<dbReference type="SUPFAM" id="SSF51338">
    <property type="entry name" value="Composite domain of metallo-dependent hydrolases"/>
    <property type="match status" value="1"/>
</dbReference>
<evidence type="ECO:0000259" key="2">
    <source>
        <dbReference type="Pfam" id="PF07969"/>
    </source>
</evidence>
<protein>
    <submittedName>
        <fullName evidence="3">Amidohydrolase family protein</fullName>
    </submittedName>
</protein>
<feature type="chain" id="PRO_5045206790" evidence="1">
    <location>
        <begin position="20"/>
        <end position="432"/>
    </location>
</feature>
<feature type="domain" description="Amidohydrolase 3" evidence="2">
    <location>
        <begin position="302"/>
        <end position="402"/>
    </location>
</feature>
<dbReference type="InterPro" id="IPR013108">
    <property type="entry name" value="Amidohydro_3"/>
</dbReference>